<dbReference type="STRING" id="161355.PS9374_06487"/>
<feature type="compositionally biased region" description="Polar residues" evidence="1">
    <location>
        <begin position="72"/>
        <end position="87"/>
    </location>
</feature>
<evidence type="ECO:0000313" key="5">
    <source>
        <dbReference type="Proteomes" id="UP000077701"/>
    </source>
</evidence>
<evidence type="ECO:0000259" key="3">
    <source>
        <dbReference type="Pfam" id="PF10708"/>
    </source>
</evidence>
<evidence type="ECO:0000313" key="4">
    <source>
        <dbReference type="EMBL" id="GAT70799.1"/>
    </source>
</evidence>
<dbReference type="OrthoDB" id="5065474at2"/>
<keyword evidence="5" id="KW-1185">Reference proteome</keyword>
<proteinExistence type="predicted"/>
<comment type="caution">
    <text evidence="4">The sequence shown here is derived from an EMBL/GenBank/DDBJ whole genome shotgun (WGS) entry which is preliminary data.</text>
</comment>
<feature type="region of interest" description="Disordered" evidence="1">
    <location>
        <begin position="224"/>
        <end position="278"/>
    </location>
</feature>
<feature type="region of interest" description="Disordered" evidence="1">
    <location>
        <begin position="1"/>
        <end position="93"/>
    </location>
</feature>
<reference evidence="4 5" key="1">
    <citation type="journal article" date="2016" name="Genome Announc.">
        <title>Draft Genome Sequence of Planomonospora sphaerica JCM9374, a Rare Actinomycete.</title>
        <authorList>
            <person name="Dohra H."/>
            <person name="Suzuki T."/>
            <person name="Inoue Y."/>
            <person name="Kodani S."/>
        </authorList>
    </citation>
    <scope>NUCLEOTIDE SEQUENCE [LARGE SCALE GENOMIC DNA]</scope>
    <source>
        <strain evidence="4 5">JCM 9374</strain>
    </source>
</reference>
<sequence length="438" mass="45333">MTTQTPAGWYPDPYGSPQLRWWDGSQWTDATHPLDSPPAGQAGLSAPQGPRQGQPGAQGHPAGPSPEGAAQSGMTVQMEQPQWSSAPDATLRMPPAEQEGAAPAAPYGGPAPAAPYGAPAPAGPYGGPPPTGPYGAPAPAGSYGAPAPAGPYGGPAAPYGGGPAAPAAGPYGGPGGPYGAPPGPQPGGKSPWPWILGGGGVVVLIIGVVVAAMFLIDADGRPAASGFTPPPVPTVTQEPTPESTPEPSPTQESPSGDMPQPENGRITDPVTGLSYEFPGDKWQVPTGNPSGALGFTWTSAVETTSHENYDGQGHSWLGTIYSAELPARYAYDGPKSMDSVTAQIMLGLEPIFYSPEHRREPVDRKAIKVSGRDAWLVSFDLDFTELSEKNGWKWKKERATLVLVDRGEGKRPALLYMSIPDNLDTSVTDRLLKSLELS</sequence>
<dbReference type="Proteomes" id="UP000077701">
    <property type="component" value="Unassembled WGS sequence"/>
</dbReference>
<dbReference type="EMBL" id="BDCX01000019">
    <property type="protein sequence ID" value="GAT70799.1"/>
    <property type="molecule type" value="Genomic_DNA"/>
</dbReference>
<dbReference type="AlphaFoldDB" id="A0A161LYC2"/>
<feature type="domain" description="DUF2510" evidence="3">
    <location>
        <begin position="7"/>
        <end position="39"/>
    </location>
</feature>
<gene>
    <name evidence="4" type="ORF">PS9374_06487</name>
</gene>
<accession>A0A161LYC2</accession>
<feature type="transmembrane region" description="Helical" evidence="2">
    <location>
        <begin position="192"/>
        <end position="216"/>
    </location>
</feature>
<name>A0A161LYC2_9ACTN</name>
<keyword evidence="2" id="KW-0472">Membrane</keyword>
<keyword evidence="2" id="KW-1133">Transmembrane helix</keyword>
<dbReference type="InterPro" id="IPR018929">
    <property type="entry name" value="DUF2510"/>
</dbReference>
<feature type="compositionally biased region" description="Low complexity" evidence="1">
    <location>
        <begin position="46"/>
        <end position="62"/>
    </location>
</feature>
<evidence type="ECO:0000256" key="1">
    <source>
        <dbReference type="SAM" id="MobiDB-lite"/>
    </source>
</evidence>
<protein>
    <recommendedName>
        <fullName evidence="3">DUF2510 domain-containing protein</fullName>
    </recommendedName>
</protein>
<reference evidence="5" key="2">
    <citation type="submission" date="2016-04" db="EMBL/GenBank/DDBJ databases">
        <title>Planomonospora sphaerica JCM9374 whole genome shotgun sequence.</title>
        <authorList>
            <person name="Suzuki T."/>
            <person name="Dohra H."/>
            <person name="Kodani S."/>
        </authorList>
    </citation>
    <scope>NUCLEOTIDE SEQUENCE [LARGE SCALE GENOMIC DNA]</scope>
    <source>
        <strain evidence="5">JCM 9374</strain>
    </source>
</reference>
<evidence type="ECO:0000256" key="2">
    <source>
        <dbReference type="SAM" id="Phobius"/>
    </source>
</evidence>
<organism evidence="4 5">
    <name type="scientific">Planomonospora sphaerica</name>
    <dbReference type="NCBI Taxonomy" id="161355"/>
    <lineage>
        <taxon>Bacteria</taxon>
        <taxon>Bacillati</taxon>
        <taxon>Actinomycetota</taxon>
        <taxon>Actinomycetes</taxon>
        <taxon>Streptosporangiales</taxon>
        <taxon>Streptosporangiaceae</taxon>
        <taxon>Planomonospora</taxon>
    </lineage>
</organism>
<dbReference type="RefSeq" id="WP_068903362.1">
    <property type="nucleotide sequence ID" value="NZ_BDCX01000019.1"/>
</dbReference>
<dbReference type="Pfam" id="PF10708">
    <property type="entry name" value="DUF2510"/>
    <property type="match status" value="1"/>
</dbReference>
<keyword evidence="2" id="KW-0812">Transmembrane</keyword>